<keyword evidence="1" id="KW-0472">Membrane</keyword>
<feature type="transmembrane region" description="Helical" evidence="1">
    <location>
        <begin position="130"/>
        <end position="150"/>
    </location>
</feature>
<organism evidence="2">
    <name type="scientific">uncultured Frankineae bacterium</name>
    <dbReference type="NCBI Taxonomy" id="437475"/>
    <lineage>
        <taxon>Bacteria</taxon>
        <taxon>Bacillati</taxon>
        <taxon>Actinomycetota</taxon>
        <taxon>Actinomycetes</taxon>
        <taxon>Frankiales</taxon>
        <taxon>environmental samples</taxon>
    </lineage>
</organism>
<dbReference type="AlphaFoldDB" id="A0A6J4MBZ9"/>
<sequence>MRAASGHPRAVEGLTPARVGQVLVAVAVVALMAAAVTAAAAVSAAIPDTGYLTRDPTSVGRVPWWAGSVSRLTNLAWASAATLAVVAGLVATPPRRRLLLLLGAFLAALTLDDTMMLHDAILPGRGIPEKLVVAAYAAAGLALAWLWWPLRRTASGLAFYFGAGMFAVSVAIDVLIAKAYVPEDATKLLGLLAWGLCAWWTFTDGLAALRSSARSGGASPAPDVSR</sequence>
<keyword evidence="1" id="KW-0812">Transmembrane</keyword>
<evidence type="ECO:0000256" key="1">
    <source>
        <dbReference type="SAM" id="Phobius"/>
    </source>
</evidence>
<feature type="transmembrane region" description="Helical" evidence="1">
    <location>
        <begin position="98"/>
        <end position="118"/>
    </location>
</feature>
<dbReference type="EMBL" id="CADCUE010000246">
    <property type="protein sequence ID" value="CAA9355019.1"/>
    <property type="molecule type" value="Genomic_DNA"/>
</dbReference>
<accession>A0A6J4MBZ9</accession>
<name>A0A6J4MBZ9_9ACTN</name>
<protein>
    <submittedName>
        <fullName evidence="2">Uncharacterized protein</fullName>
    </submittedName>
</protein>
<feature type="transmembrane region" description="Helical" evidence="1">
    <location>
        <begin position="21"/>
        <end position="46"/>
    </location>
</feature>
<feature type="transmembrane region" description="Helical" evidence="1">
    <location>
        <begin position="188"/>
        <end position="209"/>
    </location>
</feature>
<reference evidence="2" key="1">
    <citation type="submission" date="2020-02" db="EMBL/GenBank/DDBJ databases">
        <authorList>
            <person name="Meier V. D."/>
        </authorList>
    </citation>
    <scope>NUCLEOTIDE SEQUENCE</scope>
    <source>
        <strain evidence="2">AVDCRST_MAG16</strain>
    </source>
</reference>
<proteinExistence type="predicted"/>
<keyword evidence="1" id="KW-1133">Transmembrane helix</keyword>
<gene>
    <name evidence="2" type="ORF">AVDCRST_MAG16-2601</name>
</gene>
<feature type="transmembrane region" description="Helical" evidence="1">
    <location>
        <begin position="157"/>
        <end position="176"/>
    </location>
</feature>
<evidence type="ECO:0000313" key="2">
    <source>
        <dbReference type="EMBL" id="CAA9355019.1"/>
    </source>
</evidence>
<feature type="transmembrane region" description="Helical" evidence="1">
    <location>
        <begin position="72"/>
        <end position="91"/>
    </location>
</feature>